<dbReference type="GO" id="GO:0006357">
    <property type="term" value="P:regulation of transcription by RNA polymerase II"/>
    <property type="evidence" value="ECO:0007669"/>
    <property type="project" value="InterPro"/>
</dbReference>
<dbReference type="OrthoDB" id="28901at2759"/>
<sequence length="1085" mass="113719">MADGVADMFDDQSSDNNGYSSTEDRSRNKKPAATSNRRRHYSDDEDDNDDEEIDDGGKGGRGGHSDSEDSEDYEYIKKKPVKRARKKRARTNNFLDIEASVDTDEEEDEDEDGALGDFIVDNEAELASAEKDALRHRSAMRAPAGVFADDDEDEALDGEALEARLRARYSGYGDTGRATAGAGAAVDGDWVPQRLLIPGIRDPHLWVCACLQGKERDVVLAAARRVFQWHGKGKFDGVYSAFCRDGLSGHVYVEARSLAEARDVLEGIPGVFVSKLGLVPLGDMVDVVKIKARAPRINPGAWVRVRRGNYSGDLAQVVAVIEAADSVEVRLVPRLDYDGSSGKGERPTPRLFNTDEARRSDSRSLTSRQNEIMWRGDRFVGGYLHKDMRVAGLTLHAAPTLDEITKFAGDSADGDDSAAIAALAAAAAAADIGGPVVARDLQPGDAVEVIDGDLAGVVGVVSSVDGDVVRVSSDVGARRAAPMSFAPRQLRKRFAAGDHVKVLAGRHSGATGMVLVASDAVVTVHADVGGAELRVLARDLRVSSDVSGAGGQAQAIVGLDIHDLVLLDGGQPAIITRIATDMLTVLDDRGETRTVAPRDARPTRSNADRAGVDCAGAPLRRGDTVREISGGRREGSILQVTRFVAFVLPRGSETLFVARTRQLEPANTRGAALAPYATRTMRPPQGAPRGGRAGAMRGGRDPLVGKTVVANRGPYKGYIGLVKDTTGDMVRVELHSNAKMFNIGRDKLSVKMPNGDTVPAADFGNAGQMPPPSSTDSGGYANGNSRDRGASGSASNSYSAWGAPSPAPARGGFSDGRSPAASGGYAGWDARSPAASGGGGGSGWDARSPAVTGGGGGNSGWDARSPAATGGYSGWDTSGTASAANAWDTPVNTGSAAGGWGDASTNPTPAATTGWDATGNSVSTSSGWAASPAPVTPGALPQTPGGPFPQTPGSSYDAPTPQAPGRTEDGFFAWAVPRAKVVFGPTRQHGTVTDVSAARHQAILRLEDGSTMAIERSSLSRLDPQPLRAEKRDRVIVIRGSRRGATGTMVGKDGSEAFFQADGDSAWHPEPLRNLAVYDDNNGRR</sequence>
<dbReference type="InterPro" id="IPR036735">
    <property type="entry name" value="NGN_dom_sf"/>
</dbReference>
<dbReference type="InterPro" id="IPR039385">
    <property type="entry name" value="NGN_Euk"/>
</dbReference>
<dbReference type="GO" id="GO:0032044">
    <property type="term" value="C:DSIF complex"/>
    <property type="evidence" value="ECO:0007669"/>
    <property type="project" value="TreeGrafter"/>
</dbReference>
<dbReference type="Pfam" id="PF03439">
    <property type="entry name" value="Spt5-NGN"/>
    <property type="match status" value="1"/>
</dbReference>
<dbReference type="InterPro" id="IPR041976">
    <property type="entry name" value="KOW_Spt5_3"/>
</dbReference>
<evidence type="ECO:0000256" key="2">
    <source>
        <dbReference type="ARBA" id="ARBA00006956"/>
    </source>
</evidence>
<dbReference type="Proteomes" id="UP001140011">
    <property type="component" value="Unassembled WGS sequence"/>
</dbReference>
<feature type="compositionally biased region" description="Basic residues" evidence="8">
    <location>
        <begin position="78"/>
        <end position="90"/>
    </location>
</feature>
<feature type="compositionally biased region" description="Basic and acidic residues" evidence="8">
    <location>
        <begin position="55"/>
        <end position="67"/>
    </location>
</feature>
<feature type="compositionally biased region" description="Basic and acidic residues" evidence="8">
    <location>
        <begin position="338"/>
        <end position="362"/>
    </location>
</feature>
<protein>
    <recommendedName>
        <fullName evidence="3 7">Transcription elongation factor SPT5</fullName>
    </recommendedName>
</protein>
<feature type="region of interest" description="Disordered" evidence="8">
    <location>
        <begin position="1"/>
        <end position="92"/>
    </location>
</feature>
<dbReference type="Pfam" id="PF11942">
    <property type="entry name" value="Spt5_N"/>
    <property type="match status" value="1"/>
</dbReference>
<dbReference type="EMBL" id="JANBUH010000037">
    <property type="protein sequence ID" value="KAJ2756067.1"/>
    <property type="molecule type" value="Genomic_DNA"/>
</dbReference>
<name>A0A9W8H1V0_9FUNG</name>
<evidence type="ECO:0000256" key="3">
    <source>
        <dbReference type="ARBA" id="ARBA00020181"/>
    </source>
</evidence>
<dbReference type="InterPro" id="IPR041975">
    <property type="entry name" value="KOW_Spt5_2"/>
</dbReference>
<keyword evidence="10" id="KW-0251">Elongation factor</keyword>
<organism evidence="10 11">
    <name type="scientific">Coemansia pectinata</name>
    <dbReference type="NCBI Taxonomy" id="1052879"/>
    <lineage>
        <taxon>Eukaryota</taxon>
        <taxon>Fungi</taxon>
        <taxon>Fungi incertae sedis</taxon>
        <taxon>Zoopagomycota</taxon>
        <taxon>Kickxellomycotina</taxon>
        <taxon>Kickxellomycetes</taxon>
        <taxon>Kickxellales</taxon>
        <taxon>Kickxellaceae</taxon>
        <taxon>Coemansia</taxon>
    </lineage>
</organism>
<dbReference type="InterPro" id="IPR008991">
    <property type="entry name" value="Translation_prot_SH3-like_sf"/>
</dbReference>
<comment type="function">
    <text evidence="6 7">The SPT4-SPT5 complex mediates both activation and inhibition of transcription elongation, and plays a role in pre-mRNA processing. This complex seems to be important for the stability of the RNA polymerase II elongation machinery on the chromatin template but not for the inherent ability of this machinery to translocate down the gene.</text>
</comment>
<dbReference type="GO" id="GO:0006368">
    <property type="term" value="P:transcription elongation by RNA polymerase II"/>
    <property type="evidence" value="ECO:0007669"/>
    <property type="project" value="TreeGrafter"/>
</dbReference>
<gene>
    <name evidence="10" type="primary">SPT5</name>
    <name evidence="10" type="ORF">GGI19_001128</name>
</gene>
<feature type="compositionally biased region" description="Acidic residues" evidence="8">
    <location>
        <begin position="43"/>
        <end position="54"/>
    </location>
</feature>
<dbReference type="InterPro" id="IPR005100">
    <property type="entry name" value="NGN-domain"/>
</dbReference>
<dbReference type="InterPro" id="IPR022581">
    <property type="entry name" value="Spt5_N"/>
</dbReference>
<dbReference type="InterPro" id="IPR057936">
    <property type="entry name" value="KOWx_Spt5"/>
</dbReference>
<dbReference type="Gene3D" id="3.30.70.940">
    <property type="entry name" value="NusG, N-terminal domain"/>
    <property type="match status" value="1"/>
</dbReference>
<dbReference type="InterPro" id="IPR041973">
    <property type="entry name" value="KOW_Spt5_1"/>
</dbReference>
<dbReference type="CDD" id="cd06085">
    <property type="entry name" value="KOW_Spt5_5"/>
    <property type="match status" value="1"/>
</dbReference>
<dbReference type="InterPro" id="IPR014722">
    <property type="entry name" value="Rib_uL2_dom2"/>
</dbReference>
<dbReference type="GO" id="GO:0032784">
    <property type="term" value="P:regulation of DNA-templated transcription elongation"/>
    <property type="evidence" value="ECO:0007669"/>
    <property type="project" value="InterPro"/>
</dbReference>
<reference evidence="10" key="1">
    <citation type="submission" date="2022-07" db="EMBL/GenBank/DDBJ databases">
        <title>Phylogenomic reconstructions and comparative analyses of Kickxellomycotina fungi.</title>
        <authorList>
            <person name="Reynolds N.K."/>
            <person name="Stajich J.E."/>
            <person name="Barry K."/>
            <person name="Grigoriev I.V."/>
            <person name="Crous P."/>
            <person name="Smith M.E."/>
        </authorList>
    </citation>
    <scope>NUCLEOTIDE SEQUENCE</scope>
    <source>
        <strain evidence="10">BCRC 34297</strain>
    </source>
</reference>
<dbReference type="PANTHER" id="PTHR11125">
    <property type="entry name" value="SUPPRESSOR OF TY 5"/>
    <property type="match status" value="1"/>
</dbReference>
<evidence type="ECO:0000259" key="9">
    <source>
        <dbReference type="SMART" id="SM00739"/>
    </source>
</evidence>
<feature type="compositionally biased region" description="Gly residues" evidence="8">
    <location>
        <begin position="688"/>
        <end position="697"/>
    </location>
</feature>
<feature type="domain" description="KOW" evidence="9">
    <location>
        <begin position="618"/>
        <end position="643"/>
    </location>
</feature>
<dbReference type="CDD" id="cd06083">
    <property type="entry name" value="KOW_Spt5_3"/>
    <property type="match status" value="1"/>
</dbReference>
<dbReference type="PANTHER" id="PTHR11125:SF7">
    <property type="entry name" value="TRANSCRIPTION ELONGATION FACTOR SPT5"/>
    <property type="match status" value="1"/>
</dbReference>
<evidence type="ECO:0000313" key="10">
    <source>
        <dbReference type="EMBL" id="KAJ2756067.1"/>
    </source>
</evidence>
<feature type="domain" description="KOW" evidence="9">
    <location>
        <begin position="1028"/>
        <end position="1055"/>
    </location>
</feature>
<feature type="domain" description="KOW" evidence="9">
    <location>
        <begin position="296"/>
        <end position="323"/>
    </location>
</feature>
<dbReference type="Gene3D" id="2.30.30.30">
    <property type="match status" value="3"/>
</dbReference>
<feature type="compositionally biased region" description="Basic and acidic residues" evidence="8">
    <location>
        <begin position="593"/>
        <end position="611"/>
    </location>
</feature>
<dbReference type="Pfam" id="PF23042">
    <property type="entry name" value="KOW1_SPT5"/>
    <property type="match status" value="1"/>
</dbReference>
<evidence type="ECO:0000256" key="7">
    <source>
        <dbReference type="PIRNR" id="PIRNR036945"/>
    </source>
</evidence>
<dbReference type="Pfam" id="PF23284">
    <property type="entry name" value="KOW2_Spt5"/>
    <property type="match status" value="1"/>
</dbReference>
<feature type="region of interest" description="Disordered" evidence="8">
    <location>
        <begin position="593"/>
        <end position="615"/>
    </location>
</feature>
<dbReference type="PROSITE" id="PS01108">
    <property type="entry name" value="RIBOSOMAL_L24"/>
    <property type="match status" value="1"/>
</dbReference>
<dbReference type="InterPro" id="IPR017071">
    <property type="entry name" value="TF_Spt5_eukaryote"/>
</dbReference>
<keyword evidence="5 7" id="KW-0539">Nucleus</keyword>
<evidence type="ECO:0000256" key="4">
    <source>
        <dbReference type="ARBA" id="ARBA00023163"/>
    </source>
</evidence>
<dbReference type="CDD" id="cd09888">
    <property type="entry name" value="NGN_Euk"/>
    <property type="match status" value="1"/>
</dbReference>
<feature type="domain" description="KOW" evidence="9">
    <location>
        <begin position="440"/>
        <end position="467"/>
    </location>
</feature>
<keyword evidence="11" id="KW-1185">Reference proteome</keyword>
<dbReference type="PIRSF" id="PIRSF036945">
    <property type="entry name" value="Spt5"/>
    <property type="match status" value="1"/>
</dbReference>
<dbReference type="GO" id="GO:0003735">
    <property type="term" value="F:structural constituent of ribosome"/>
    <property type="evidence" value="ECO:0007669"/>
    <property type="project" value="InterPro"/>
</dbReference>
<dbReference type="AlphaFoldDB" id="A0A9W8H1V0"/>
<comment type="caution">
    <text evidence="10">The sequence shown here is derived from an EMBL/GenBank/DDBJ whole genome shotgun (WGS) entry which is preliminary data.</text>
</comment>
<dbReference type="GO" id="GO:0005840">
    <property type="term" value="C:ribosome"/>
    <property type="evidence" value="ECO:0007669"/>
    <property type="project" value="InterPro"/>
</dbReference>
<evidence type="ECO:0000313" key="11">
    <source>
        <dbReference type="Proteomes" id="UP001140011"/>
    </source>
</evidence>
<evidence type="ECO:0000256" key="5">
    <source>
        <dbReference type="ARBA" id="ARBA00023242"/>
    </source>
</evidence>
<feature type="compositionally biased region" description="Low complexity" evidence="8">
    <location>
        <begin position="790"/>
        <end position="803"/>
    </location>
</feature>
<feature type="domain" description="KOW" evidence="9">
    <location>
        <begin position="493"/>
        <end position="520"/>
    </location>
</feature>
<dbReference type="InterPro" id="IPR039659">
    <property type="entry name" value="SPT5"/>
</dbReference>
<dbReference type="GO" id="GO:0003746">
    <property type="term" value="F:translation elongation factor activity"/>
    <property type="evidence" value="ECO:0007669"/>
    <property type="project" value="UniProtKB-KW"/>
</dbReference>
<feature type="region of interest" description="Disordered" evidence="8">
    <location>
        <begin position="748"/>
        <end position="963"/>
    </location>
</feature>
<comment type="similarity">
    <text evidence="2 7">Belongs to the SPT5 family.</text>
</comment>
<dbReference type="InterPro" id="IPR005825">
    <property type="entry name" value="Ribosomal_uL24_CS"/>
</dbReference>
<dbReference type="InterPro" id="IPR005824">
    <property type="entry name" value="KOW"/>
</dbReference>
<dbReference type="Pfam" id="PF23290">
    <property type="entry name" value="KOW5_SPT5"/>
    <property type="match status" value="1"/>
</dbReference>
<evidence type="ECO:0000256" key="1">
    <source>
        <dbReference type="ARBA" id="ARBA00004123"/>
    </source>
</evidence>
<keyword evidence="4 7" id="KW-0804">Transcription</keyword>
<proteinExistence type="inferred from homology"/>
<accession>A0A9W8H1V0</accession>
<dbReference type="Pfam" id="PF23037">
    <property type="entry name" value="KOWx_SPT5"/>
    <property type="match status" value="1"/>
</dbReference>
<keyword evidence="10" id="KW-0648">Protein biosynthesis</keyword>
<evidence type="ECO:0000256" key="8">
    <source>
        <dbReference type="SAM" id="MobiDB-lite"/>
    </source>
</evidence>
<feature type="region of interest" description="Disordered" evidence="8">
    <location>
        <begin position="679"/>
        <end position="700"/>
    </location>
</feature>
<dbReference type="SUPFAM" id="SSF50104">
    <property type="entry name" value="Translation proteins SH3-like domain"/>
    <property type="match status" value="2"/>
</dbReference>
<dbReference type="SMART" id="SM00739">
    <property type="entry name" value="KOW"/>
    <property type="match status" value="6"/>
</dbReference>
<feature type="compositionally biased region" description="Polar residues" evidence="8">
    <location>
        <begin position="918"/>
        <end position="928"/>
    </location>
</feature>
<feature type="region of interest" description="Disordered" evidence="8">
    <location>
        <begin position="338"/>
        <end position="364"/>
    </location>
</feature>
<comment type="subcellular location">
    <subcellularLocation>
        <location evidence="1 7">Nucleus</location>
    </subcellularLocation>
</comment>
<dbReference type="InterPro" id="IPR041978">
    <property type="entry name" value="KOW_Spt5_5"/>
</dbReference>
<evidence type="ECO:0000256" key="6">
    <source>
        <dbReference type="ARBA" id="ARBA00024691"/>
    </source>
</evidence>
<feature type="domain" description="KOW" evidence="9">
    <location>
        <begin position="701"/>
        <end position="728"/>
    </location>
</feature>
<dbReference type="CDD" id="cd06081">
    <property type="entry name" value="KOW_Spt5_1"/>
    <property type="match status" value="1"/>
</dbReference>
<dbReference type="GO" id="GO:0003729">
    <property type="term" value="F:mRNA binding"/>
    <property type="evidence" value="ECO:0007669"/>
    <property type="project" value="TreeGrafter"/>
</dbReference>